<dbReference type="RefSeq" id="WP_065577440.1">
    <property type="nucleotide sequence ID" value="NZ_JBNGCH010000963.1"/>
</dbReference>
<reference evidence="2" key="1">
    <citation type="submission" date="2016-06" db="EMBL/GenBank/DDBJ databases">
        <authorList>
            <person name="Hehemann J.-H."/>
            <person name="Arevalo P."/>
            <person name="Datta M.S."/>
            <person name="Polz M.F."/>
        </authorList>
    </citation>
    <scope>NUCLEOTIDE SEQUENCE [LARGE SCALE GENOMIC DNA]</scope>
    <source>
        <strain evidence="2">9CSC122</strain>
    </source>
</reference>
<dbReference type="AlphaFoldDB" id="A0A1B9QUP4"/>
<proteinExistence type="predicted"/>
<name>A0A1B9QUP4_9VIBR</name>
<accession>A0A1B9QUP4</accession>
<protein>
    <submittedName>
        <fullName evidence="1">Uncharacterized protein</fullName>
    </submittedName>
</protein>
<organism evidence="1 2">
    <name type="scientific">Vibrio genomosp. F10</name>
    <dbReference type="NCBI Taxonomy" id="723171"/>
    <lineage>
        <taxon>Bacteria</taxon>
        <taxon>Pseudomonadati</taxon>
        <taxon>Pseudomonadota</taxon>
        <taxon>Gammaproteobacteria</taxon>
        <taxon>Vibrionales</taxon>
        <taxon>Vibrionaceae</taxon>
        <taxon>Vibrio</taxon>
    </lineage>
</organism>
<dbReference type="EMBL" id="MAJZ01000963">
    <property type="protein sequence ID" value="OCH71046.1"/>
    <property type="molecule type" value="Genomic_DNA"/>
</dbReference>
<sequence>MSDLTLQQENALATFKNNLHLPNNGFHTLIIDLSKEYHLPFQKVRTVLLKSQRSIEKKIRSEFEAISHRELTKEHWLELIHAALHDLAQHNTSVMELLAKDTHYQSAKAAMLMPISTEDEREVILENVFCAYEKIVFKPLAAMLHTSPLYWKLMRAEELLQMTLTHREHFTDYPQYMEAAACLFELDSTVRSIELSQ</sequence>
<gene>
    <name evidence="1" type="ORF">A6E14_16105</name>
</gene>
<evidence type="ECO:0000313" key="1">
    <source>
        <dbReference type="EMBL" id="OCH71046.1"/>
    </source>
</evidence>
<evidence type="ECO:0000313" key="2">
    <source>
        <dbReference type="Proteomes" id="UP000093173"/>
    </source>
</evidence>
<keyword evidence="2" id="KW-1185">Reference proteome</keyword>
<dbReference type="Proteomes" id="UP000093173">
    <property type="component" value="Unassembled WGS sequence"/>
</dbReference>
<comment type="caution">
    <text evidence="1">The sequence shown here is derived from an EMBL/GenBank/DDBJ whole genome shotgun (WGS) entry which is preliminary data.</text>
</comment>